<evidence type="ECO:0000313" key="7">
    <source>
        <dbReference type="Proteomes" id="UP001500967"/>
    </source>
</evidence>
<name>A0ABP3DCH6_9ACTN</name>
<evidence type="ECO:0000256" key="1">
    <source>
        <dbReference type="ARBA" id="ARBA00022801"/>
    </source>
</evidence>
<feature type="region of interest" description="Disordered" evidence="4">
    <location>
        <begin position="335"/>
        <end position="359"/>
    </location>
</feature>
<dbReference type="PANTHER" id="PTHR10272:SF0">
    <property type="entry name" value="PLATELET-ACTIVATING FACTOR ACETYLHYDROLASE"/>
    <property type="match status" value="1"/>
</dbReference>
<evidence type="ECO:0000256" key="5">
    <source>
        <dbReference type="SAM" id="SignalP"/>
    </source>
</evidence>
<feature type="chain" id="PRO_5046023319" description="Platelet-activating factor acetylhydrolase" evidence="5">
    <location>
        <begin position="22"/>
        <end position="359"/>
    </location>
</feature>
<keyword evidence="1" id="KW-0378">Hydrolase</keyword>
<dbReference type="Pfam" id="PF03403">
    <property type="entry name" value="PAF-AH_p_II"/>
    <property type="match status" value="1"/>
</dbReference>
<keyword evidence="2" id="KW-0442">Lipid degradation</keyword>
<dbReference type="InterPro" id="IPR029058">
    <property type="entry name" value="AB_hydrolase_fold"/>
</dbReference>
<evidence type="ECO:0000256" key="4">
    <source>
        <dbReference type="SAM" id="MobiDB-lite"/>
    </source>
</evidence>
<proteinExistence type="predicted"/>
<feature type="signal peptide" evidence="5">
    <location>
        <begin position="1"/>
        <end position="21"/>
    </location>
</feature>
<dbReference type="SUPFAM" id="SSF53474">
    <property type="entry name" value="alpha/beta-Hydrolases"/>
    <property type="match status" value="1"/>
</dbReference>
<dbReference type="Gene3D" id="3.40.50.1820">
    <property type="entry name" value="alpha/beta hydrolase"/>
    <property type="match status" value="1"/>
</dbReference>
<reference evidence="7" key="1">
    <citation type="journal article" date="2019" name="Int. J. Syst. Evol. Microbiol.">
        <title>The Global Catalogue of Microorganisms (GCM) 10K type strain sequencing project: providing services to taxonomists for standard genome sequencing and annotation.</title>
        <authorList>
            <consortium name="The Broad Institute Genomics Platform"/>
            <consortium name="The Broad Institute Genome Sequencing Center for Infectious Disease"/>
            <person name="Wu L."/>
            <person name="Ma J."/>
        </authorList>
    </citation>
    <scope>NUCLEOTIDE SEQUENCE [LARGE SCALE GENOMIC DNA]</scope>
    <source>
        <strain evidence="7">JCM 10425</strain>
    </source>
</reference>
<dbReference type="EMBL" id="BAAAGX010000006">
    <property type="protein sequence ID" value="GAA0228969.1"/>
    <property type="molecule type" value="Genomic_DNA"/>
</dbReference>
<gene>
    <name evidence="6" type="ORF">GCM10009539_12980</name>
</gene>
<accession>A0ABP3DCH6</accession>
<dbReference type="CDD" id="cd01983">
    <property type="entry name" value="SIMIBI"/>
    <property type="match status" value="1"/>
</dbReference>
<evidence type="ECO:0000256" key="2">
    <source>
        <dbReference type="ARBA" id="ARBA00022963"/>
    </source>
</evidence>
<keyword evidence="3" id="KW-0443">Lipid metabolism</keyword>
<comment type="caution">
    <text evidence="6">The sequence shown here is derived from an EMBL/GenBank/DDBJ whole genome shotgun (WGS) entry which is preliminary data.</text>
</comment>
<evidence type="ECO:0000313" key="6">
    <source>
        <dbReference type="EMBL" id="GAA0228969.1"/>
    </source>
</evidence>
<sequence length="359" mass="37811">MTTRLLAGLAALALITVGATAPPEPAGATAPSEPAGATARSEPAGATAPARFTLPAPTGPYEVGTAALHLVDASRADPWVPTDRSRDLIVQLWYPTSHARGYPAAPWLTPAAARAYERSNQLPTFRWPITAGHRGAPVAPAPHGWPVLLYSHGLGGHRGEATALVQGLAGEGYLVVTIDHVHDARVVEMPDGHVETSALPELTPANELAVTTRAIEARVADTRFVLDQLAALDRGIVPGGVALPRGLRGAFDERAIGMLGHSDGGATTAAAMRADRRIAAGVNLDGTLWTAAAQQGSDRPMLLFGRAGHDRTTDPTWARFWARQRGPKLQLNLAGSGHGAHLQHRPERLPNYPEVTALR</sequence>
<evidence type="ECO:0008006" key="8">
    <source>
        <dbReference type="Google" id="ProtNLM"/>
    </source>
</evidence>
<dbReference type="Proteomes" id="UP001500967">
    <property type="component" value="Unassembled WGS sequence"/>
</dbReference>
<feature type="region of interest" description="Disordered" evidence="4">
    <location>
        <begin position="21"/>
        <end position="55"/>
    </location>
</feature>
<dbReference type="RefSeq" id="WP_344647802.1">
    <property type="nucleotide sequence ID" value="NZ_BAAAGX010000006.1"/>
</dbReference>
<feature type="compositionally biased region" description="Low complexity" evidence="4">
    <location>
        <begin position="21"/>
        <end position="39"/>
    </location>
</feature>
<keyword evidence="7" id="KW-1185">Reference proteome</keyword>
<organism evidence="6 7">
    <name type="scientific">Cryptosporangium japonicum</name>
    <dbReference type="NCBI Taxonomy" id="80872"/>
    <lineage>
        <taxon>Bacteria</taxon>
        <taxon>Bacillati</taxon>
        <taxon>Actinomycetota</taxon>
        <taxon>Actinomycetes</taxon>
        <taxon>Cryptosporangiales</taxon>
        <taxon>Cryptosporangiaceae</taxon>
        <taxon>Cryptosporangium</taxon>
    </lineage>
</organism>
<keyword evidence="5" id="KW-0732">Signal</keyword>
<dbReference type="PANTHER" id="PTHR10272">
    <property type="entry name" value="PLATELET-ACTIVATING FACTOR ACETYLHYDROLASE"/>
    <property type="match status" value="1"/>
</dbReference>
<protein>
    <recommendedName>
        <fullName evidence="8">Platelet-activating factor acetylhydrolase</fullName>
    </recommendedName>
</protein>
<evidence type="ECO:0000256" key="3">
    <source>
        <dbReference type="ARBA" id="ARBA00023098"/>
    </source>
</evidence>